<sequence length="247" mass="28068">MKDYLVFRLYGPLSSWGNIAVGEYRPSDSFPSKSAVVGLISASFGIDRSDDEKISDLLESVFSSVKAIAPGNLLRDYHTIQSPGNVKRKLLTRKDELLDSEYVETILSSRDYRTDAVFDIALSEKKSPSYSLEKIRNALLNPVFTPFLGRKSCVIALPMFPTIVGSDSCLNAFKEYNNILINKYESLGFKDPLSSLTSDPSAFVFLWEDPDENVSADHIRIRRDEVLSRKRWQFQERKEFFKNVPKS</sequence>
<evidence type="ECO:0000256" key="1">
    <source>
        <dbReference type="ARBA" id="ARBA00023118"/>
    </source>
</evidence>
<dbReference type="NCBIfam" id="TIGR01868">
    <property type="entry name" value="casD_Cas5e"/>
    <property type="match status" value="1"/>
</dbReference>
<dbReference type="CDD" id="cd09645">
    <property type="entry name" value="Cas5_I-E"/>
    <property type="match status" value="1"/>
</dbReference>
<dbReference type="GO" id="GO:0003723">
    <property type="term" value="F:RNA binding"/>
    <property type="evidence" value="ECO:0007669"/>
    <property type="project" value="InterPro"/>
</dbReference>
<evidence type="ECO:0000313" key="3">
    <source>
        <dbReference type="Proteomes" id="UP000011988"/>
    </source>
</evidence>
<dbReference type="AlphaFoldDB" id="M6CXB4"/>
<name>M6CXB4_9LEPT</name>
<organism evidence="2 3">
    <name type="scientific">Leptospira alstonii serovar Sichuan str. 79601</name>
    <dbReference type="NCBI Taxonomy" id="1218565"/>
    <lineage>
        <taxon>Bacteria</taxon>
        <taxon>Pseudomonadati</taxon>
        <taxon>Spirochaetota</taxon>
        <taxon>Spirochaetia</taxon>
        <taxon>Leptospirales</taxon>
        <taxon>Leptospiraceae</taxon>
        <taxon>Leptospira</taxon>
    </lineage>
</organism>
<dbReference type="NCBIfam" id="TIGR02593">
    <property type="entry name" value="CRISPR_cas5"/>
    <property type="match status" value="1"/>
</dbReference>
<dbReference type="InterPro" id="IPR021124">
    <property type="entry name" value="CRISPR-assoc_prot_Cas5"/>
</dbReference>
<protein>
    <submittedName>
        <fullName evidence="2">CRISPR-associated protein Cas5/CasD, subtype TIGR01868</fullName>
    </submittedName>
</protein>
<proteinExistence type="predicted"/>
<dbReference type="PATRIC" id="fig|1218565.3.peg.1256"/>
<dbReference type="EMBL" id="ANIK01000026">
    <property type="protein sequence ID" value="EMJ96334.1"/>
    <property type="molecule type" value="Genomic_DNA"/>
</dbReference>
<dbReference type="GO" id="GO:0043571">
    <property type="term" value="P:maintenance of CRISPR repeat elements"/>
    <property type="evidence" value="ECO:0007669"/>
    <property type="project" value="InterPro"/>
</dbReference>
<dbReference type="InterPro" id="IPR013422">
    <property type="entry name" value="CRISPR-assoc_prot_Cas5_N"/>
</dbReference>
<comment type="caution">
    <text evidence="2">The sequence shown here is derived from an EMBL/GenBank/DDBJ whole genome shotgun (WGS) entry which is preliminary data.</text>
</comment>
<dbReference type="InterPro" id="IPR010147">
    <property type="entry name" value="CRISPR-assoc_prot_CasD"/>
</dbReference>
<accession>M6CXB4</accession>
<dbReference type="Proteomes" id="UP000011988">
    <property type="component" value="Unassembled WGS sequence"/>
</dbReference>
<gene>
    <name evidence="2" type="primary">cas5e</name>
    <name evidence="2" type="ORF">LEP1GSC194_3303</name>
</gene>
<dbReference type="OrthoDB" id="3189549at2"/>
<dbReference type="Gene3D" id="3.30.70.2660">
    <property type="match status" value="1"/>
</dbReference>
<dbReference type="Pfam" id="PF09704">
    <property type="entry name" value="Cas_Cas5d"/>
    <property type="match status" value="1"/>
</dbReference>
<keyword evidence="1" id="KW-0051">Antiviral defense</keyword>
<dbReference type="GO" id="GO:0051607">
    <property type="term" value="P:defense response to virus"/>
    <property type="evidence" value="ECO:0007669"/>
    <property type="project" value="UniProtKB-KW"/>
</dbReference>
<evidence type="ECO:0000313" key="2">
    <source>
        <dbReference type="EMBL" id="EMJ96334.1"/>
    </source>
</evidence>
<dbReference type="RefSeq" id="WP_017809836.1">
    <property type="nucleotide sequence ID" value="NZ_ANIK01000026.1"/>
</dbReference>
<reference evidence="2 3" key="1">
    <citation type="submission" date="2013-01" db="EMBL/GenBank/DDBJ databases">
        <authorList>
            <person name="Harkins D.M."/>
            <person name="Durkin A.S."/>
            <person name="Brinkac L.M."/>
            <person name="Haft D.H."/>
            <person name="Selengut J.D."/>
            <person name="Sanka R."/>
            <person name="DePew J."/>
            <person name="Purushe J."/>
            <person name="Galloway R.L."/>
            <person name="Vinetz J.M."/>
            <person name="Sutton G.G."/>
            <person name="Nierman W.C."/>
            <person name="Fouts D.E."/>
        </authorList>
    </citation>
    <scope>NUCLEOTIDE SEQUENCE [LARGE SCALE GENOMIC DNA]</scope>
    <source>
        <strain evidence="2 3">79601</strain>
    </source>
</reference>